<dbReference type="PANTHER" id="PTHR47859:SF1">
    <property type="entry name" value="PENTATRICOPEPTIDE REPEAT-CONTAINING PROTEIN"/>
    <property type="match status" value="1"/>
</dbReference>
<organism evidence="4 5">
    <name type="scientific">Carex littledalei</name>
    <dbReference type="NCBI Taxonomy" id="544730"/>
    <lineage>
        <taxon>Eukaryota</taxon>
        <taxon>Viridiplantae</taxon>
        <taxon>Streptophyta</taxon>
        <taxon>Embryophyta</taxon>
        <taxon>Tracheophyta</taxon>
        <taxon>Spermatophyta</taxon>
        <taxon>Magnoliopsida</taxon>
        <taxon>Liliopsida</taxon>
        <taxon>Poales</taxon>
        <taxon>Cyperaceae</taxon>
        <taxon>Cyperoideae</taxon>
        <taxon>Cariceae</taxon>
        <taxon>Carex</taxon>
        <taxon>Carex subgen. Euthyceras</taxon>
    </lineage>
</organism>
<dbReference type="PANTHER" id="PTHR47859">
    <property type="entry name" value="PENTATRICOPEPTIDE REPEAT-CONTAINING PROTEIN"/>
    <property type="match status" value="1"/>
</dbReference>
<keyword evidence="2" id="KW-0809">Transit peptide</keyword>
<dbReference type="Pfam" id="PF13812">
    <property type="entry name" value="PPR_3"/>
    <property type="match status" value="1"/>
</dbReference>
<dbReference type="PROSITE" id="PS51375">
    <property type="entry name" value="PPR"/>
    <property type="match status" value="2"/>
</dbReference>
<dbReference type="Pfam" id="PF13041">
    <property type="entry name" value="PPR_2"/>
    <property type="match status" value="1"/>
</dbReference>
<protein>
    <submittedName>
        <fullName evidence="4">Pentatricopeptide repeat-containing protein</fullName>
    </submittedName>
</protein>
<dbReference type="Gene3D" id="1.25.40.10">
    <property type="entry name" value="Tetratricopeptide repeat domain"/>
    <property type="match status" value="3"/>
</dbReference>
<comment type="caution">
    <text evidence="4">The sequence shown here is derived from an EMBL/GenBank/DDBJ whole genome shotgun (WGS) entry which is preliminary data.</text>
</comment>
<name>A0A833VU99_9POAL</name>
<proteinExistence type="predicted"/>
<keyword evidence="1" id="KW-0677">Repeat</keyword>
<evidence type="ECO:0000256" key="1">
    <source>
        <dbReference type="ARBA" id="ARBA00022737"/>
    </source>
</evidence>
<evidence type="ECO:0000313" key="4">
    <source>
        <dbReference type="EMBL" id="KAF3335458.1"/>
    </source>
</evidence>
<keyword evidence="5" id="KW-1185">Reference proteome</keyword>
<evidence type="ECO:0000256" key="3">
    <source>
        <dbReference type="PROSITE-ProRule" id="PRU00708"/>
    </source>
</evidence>
<sequence length="834" mass="94561">MQRLLWRAAFQSSYIYYSCNTLLKMGVNAFENREHSTHALANSTGHYSSGWMGSLASRTAQQKIVNALRGGERERASTMLSEIALNNSLSAGDFSYILEYCAKAPDPMFVLETWQTMEKKSIDFNKGICRYIVQALSKGGYTKEALDWLTLLEESNCTGNTLPIFNVFLSASHGTKKLGAVKNCLDKMDSQFIGKSEITYWELLKLAVSQKNLLAVNEIWMDCTKYYTPSIVILRKFIWSFTKLGDLDAAHNILQHMVKVAATHKGAPIRVSPKQRYQSPRLDIPIPALIELPDLMLLPGQKSELGEELTVCQDSDRSKFDLRLERASYPVKCFLRWAFNDILYACAWFRNCDLADKLFVQMHDLGLRPSQHTYSGLIKSVITGKGVTHAMDLIKTMEDKGLQLHSDTLASISVGYSKILELDLAEFFLDRVSDKYPYLKRRSFNALLAACDIMDEPDRAIRILAQMRKSNVKLSNRTYALMFSIFGNVNAPYEEGNMLSHAEVSRRISIIESDMSKNEIQHTFLTLKNLIRALGAEGMIDEMLKYLNLAESRLSRLSLTRKSDFYNIVLDSLVKAGQIHSAIRVFNTMRLYGIPANTAIYNIMIECCSLLTCSNFAWALVSLMYQDGFIPQIFTYTALIKVLLLEEDFDSVLQLMELIGVEGIQPDIELYNTILTGASAKGRIHVVEHMIEQMHRDRIPPDPTTISYTLSTYVYAGLHTTAIEALQVLSMRMISLEPSVLQEYREFYEELVISEDPNAEAKIMMLFKKSEEHLGLALLNLRFCAIIGSSPISWLPDESLWARRLSSSYESIRANGLKNSYPHTQQGKAKRKEK</sequence>
<feature type="repeat" description="PPR" evidence="3">
    <location>
        <begin position="562"/>
        <end position="596"/>
    </location>
</feature>
<dbReference type="NCBIfam" id="TIGR00756">
    <property type="entry name" value="PPR"/>
    <property type="match status" value="2"/>
</dbReference>
<dbReference type="InterPro" id="IPR011990">
    <property type="entry name" value="TPR-like_helical_dom_sf"/>
</dbReference>
<dbReference type="OrthoDB" id="119302at2759"/>
<evidence type="ECO:0000256" key="2">
    <source>
        <dbReference type="ARBA" id="ARBA00022946"/>
    </source>
</evidence>
<feature type="repeat" description="PPR" evidence="3">
    <location>
        <begin position="667"/>
        <end position="701"/>
    </location>
</feature>
<evidence type="ECO:0000313" key="5">
    <source>
        <dbReference type="Proteomes" id="UP000623129"/>
    </source>
</evidence>
<gene>
    <name evidence="4" type="ORF">FCM35_KLT19965</name>
</gene>
<accession>A0A833VU99</accession>
<reference evidence="4" key="1">
    <citation type="submission" date="2020-01" db="EMBL/GenBank/DDBJ databases">
        <title>Genome sequence of Kobresia littledalei, the first chromosome-level genome in the family Cyperaceae.</title>
        <authorList>
            <person name="Qu G."/>
        </authorList>
    </citation>
    <scope>NUCLEOTIDE SEQUENCE</scope>
    <source>
        <strain evidence="4">C.B.Clarke</strain>
        <tissue evidence="4">Leaf</tissue>
    </source>
</reference>
<dbReference type="EMBL" id="SWLB01000008">
    <property type="protein sequence ID" value="KAF3335458.1"/>
    <property type="molecule type" value="Genomic_DNA"/>
</dbReference>
<dbReference type="Proteomes" id="UP000623129">
    <property type="component" value="Unassembled WGS sequence"/>
</dbReference>
<dbReference type="AlphaFoldDB" id="A0A833VU99"/>
<dbReference type="InterPro" id="IPR002885">
    <property type="entry name" value="PPR_rpt"/>
</dbReference>